<protein>
    <submittedName>
        <fullName evidence="3">Indolepyruvate oxidoreductase subunit beta</fullName>
    </submittedName>
</protein>
<gene>
    <name evidence="3" type="ORF">J0B03_03170</name>
</gene>
<dbReference type="AlphaFoldDB" id="A0A975AIW2"/>
<dbReference type="EMBL" id="CP071444">
    <property type="protein sequence ID" value="QSX09084.1"/>
    <property type="molecule type" value="Genomic_DNA"/>
</dbReference>
<dbReference type="Pfam" id="PF01558">
    <property type="entry name" value="POR"/>
    <property type="match status" value="1"/>
</dbReference>
<accession>A0A975AIW2</accession>
<dbReference type="SUPFAM" id="SSF53323">
    <property type="entry name" value="Pyruvate-ferredoxin oxidoreductase, PFOR, domain III"/>
    <property type="match status" value="1"/>
</dbReference>
<dbReference type="InterPro" id="IPR002869">
    <property type="entry name" value="Pyrv_flavodox_OxRed_cen"/>
</dbReference>
<dbReference type="PANTHER" id="PTHR43854:SF1">
    <property type="entry name" value="INDOLEPYRUVATE OXIDOREDUCTASE SUBUNIT IORB"/>
    <property type="match status" value="1"/>
</dbReference>
<evidence type="ECO:0000313" key="4">
    <source>
        <dbReference type="Proteomes" id="UP000663499"/>
    </source>
</evidence>
<dbReference type="Proteomes" id="UP000663499">
    <property type="component" value="Chromosome"/>
</dbReference>
<organism evidence="3 4">
    <name type="scientific">Alkalibacter rhizosphaerae</name>
    <dbReference type="NCBI Taxonomy" id="2815577"/>
    <lineage>
        <taxon>Bacteria</taxon>
        <taxon>Bacillati</taxon>
        <taxon>Bacillota</taxon>
        <taxon>Clostridia</taxon>
        <taxon>Eubacteriales</taxon>
        <taxon>Eubacteriaceae</taxon>
        <taxon>Alkalibacter</taxon>
    </lineage>
</organism>
<dbReference type="KEGG" id="alka:J0B03_03170"/>
<sequence>MTVKNILIVGVGGQGTLLTSRILGNLAVDLGYDVKLSEVHGMSQRGGSVVTHVRYGEKVYSPLVEVGQADLILSFEKLEAIRWKHFLSPCGTMLVNTQETDPMSVITGAAEYPEMIIERLEEDCNQVVAIDAVRVAKELGNVRVVNTILLGLLARRMDITKELWMDAIRRTVPPKTIGINLQAFEKGYYYEGEVAS</sequence>
<dbReference type="Gene3D" id="3.40.920.10">
    <property type="entry name" value="Pyruvate-ferredoxin oxidoreductase, PFOR, domain III"/>
    <property type="match status" value="1"/>
</dbReference>
<evidence type="ECO:0000259" key="2">
    <source>
        <dbReference type="Pfam" id="PF01558"/>
    </source>
</evidence>
<dbReference type="NCBIfam" id="NF005325">
    <property type="entry name" value="PRK06853.1-5"/>
    <property type="match status" value="1"/>
</dbReference>
<dbReference type="NCBIfam" id="NF005322">
    <property type="entry name" value="PRK06853.1-2"/>
    <property type="match status" value="1"/>
</dbReference>
<name>A0A975AIW2_9FIRM</name>
<dbReference type="GO" id="GO:0016903">
    <property type="term" value="F:oxidoreductase activity, acting on the aldehyde or oxo group of donors"/>
    <property type="evidence" value="ECO:0007669"/>
    <property type="project" value="InterPro"/>
</dbReference>
<dbReference type="RefSeq" id="WP_207300423.1">
    <property type="nucleotide sequence ID" value="NZ_CP071444.1"/>
</dbReference>
<keyword evidence="4" id="KW-1185">Reference proteome</keyword>
<keyword evidence="1" id="KW-0560">Oxidoreductase</keyword>
<dbReference type="InterPro" id="IPR019752">
    <property type="entry name" value="Pyrv/ketoisovalerate_OxRed_cat"/>
</dbReference>
<proteinExistence type="predicted"/>
<dbReference type="InterPro" id="IPR052198">
    <property type="entry name" value="IorB_Oxidoreductase"/>
</dbReference>
<evidence type="ECO:0000313" key="3">
    <source>
        <dbReference type="EMBL" id="QSX09084.1"/>
    </source>
</evidence>
<evidence type="ECO:0000256" key="1">
    <source>
        <dbReference type="ARBA" id="ARBA00023002"/>
    </source>
</evidence>
<reference evidence="3" key="1">
    <citation type="submission" date="2021-03" db="EMBL/GenBank/DDBJ databases">
        <title>Alkalibacter marinus sp. nov., isolated from tidal flat sediment.</title>
        <authorList>
            <person name="Namirimu T."/>
            <person name="Yang J.-A."/>
            <person name="Yang S.-H."/>
            <person name="Kim Y.-J."/>
            <person name="Kwon K.K."/>
        </authorList>
    </citation>
    <scope>NUCLEOTIDE SEQUENCE</scope>
    <source>
        <strain evidence="3">ES005</strain>
    </source>
</reference>
<dbReference type="PANTHER" id="PTHR43854">
    <property type="entry name" value="INDOLEPYRUVATE OXIDOREDUCTASE SUBUNIT IORB"/>
    <property type="match status" value="1"/>
</dbReference>
<feature type="domain" description="Pyruvate/ketoisovalerate oxidoreductase catalytic" evidence="2">
    <location>
        <begin position="12"/>
        <end position="188"/>
    </location>
</feature>